<protein>
    <submittedName>
        <fullName evidence="2">Uncharacterized protein</fullName>
    </submittedName>
</protein>
<accession>A0A3B4UMI0</accession>
<feature type="region of interest" description="Disordered" evidence="1">
    <location>
        <begin position="161"/>
        <end position="180"/>
    </location>
</feature>
<dbReference type="Proteomes" id="UP000261420">
    <property type="component" value="Unplaced"/>
</dbReference>
<keyword evidence="3" id="KW-1185">Reference proteome</keyword>
<evidence type="ECO:0000313" key="2">
    <source>
        <dbReference type="Ensembl" id="ENSSDUP00000018905.1"/>
    </source>
</evidence>
<reference evidence="2" key="2">
    <citation type="submission" date="2025-09" db="UniProtKB">
        <authorList>
            <consortium name="Ensembl"/>
        </authorList>
    </citation>
    <scope>IDENTIFICATION</scope>
</reference>
<dbReference type="OMA" id="LRMQFMS"/>
<evidence type="ECO:0000256" key="1">
    <source>
        <dbReference type="SAM" id="MobiDB-lite"/>
    </source>
</evidence>
<reference evidence="2" key="1">
    <citation type="submission" date="2025-08" db="UniProtKB">
        <authorList>
            <consortium name="Ensembl"/>
        </authorList>
    </citation>
    <scope>IDENTIFICATION</scope>
</reference>
<dbReference type="GeneTree" id="ENSGT01030000235036"/>
<sequence length="256" mass="28805">MRLARLEVVSLRAWWSMCPETVKIFKTRSTSLRPCLVLSSRITTTEYIPTPTTAAPPPASKTTPEMYMSLRAWPGFGMWLARARRSRTPPQINSESPVIKTTRRSDKPPLFSMSIRRRLRTQFMSCTAELSSCLSRTPRASRQRAVPAPSRHSLETLVVVERSPTPPSPQPKIRRTATHSTCSSRMLCPIQGLWGPSGGESYPGRHHHDVQVRIFQSLCHLPRATTSAATSFRAVAPYISSENQLRLELTANLQRK</sequence>
<dbReference type="Ensembl" id="ENSSDUT00000019244.1">
    <property type="protein sequence ID" value="ENSSDUP00000018905.1"/>
    <property type="gene ID" value="ENSSDUG00000013802.1"/>
</dbReference>
<organism evidence="2 3">
    <name type="scientific">Seriola dumerili</name>
    <name type="common">Greater amberjack</name>
    <name type="synonym">Caranx dumerili</name>
    <dbReference type="NCBI Taxonomy" id="41447"/>
    <lineage>
        <taxon>Eukaryota</taxon>
        <taxon>Metazoa</taxon>
        <taxon>Chordata</taxon>
        <taxon>Craniata</taxon>
        <taxon>Vertebrata</taxon>
        <taxon>Euteleostomi</taxon>
        <taxon>Actinopterygii</taxon>
        <taxon>Neopterygii</taxon>
        <taxon>Teleostei</taxon>
        <taxon>Neoteleostei</taxon>
        <taxon>Acanthomorphata</taxon>
        <taxon>Carangaria</taxon>
        <taxon>Carangiformes</taxon>
        <taxon>Carangidae</taxon>
        <taxon>Seriola</taxon>
    </lineage>
</organism>
<name>A0A3B4UMI0_SERDU</name>
<feature type="region of interest" description="Disordered" evidence="1">
    <location>
        <begin position="87"/>
        <end position="107"/>
    </location>
</feature>
<evidence type="ECO:0000313" key="3">
    <source>
        <dbReference type="Proteomes" id="UP000261420"/>
    </source>
</evidence>
<dbReference type="AlphaFoldDB" id="A0A3B4UMI0"/>
<proteinExistence type="predicted"/>